<dbReference type="EMBL" id="JBDPZC010000007">
    <property type="protein sequence ID" value="MEO3714126.1"/>
    <property type="molecule type" value="Genomic_DNA"/>
</dbReference>
<dbReference type="Proteomes" id="UP001462640">
    <property type="component" value="Unassembled WGS sequence"/>
</dbReference>
<dbReference type="Pfam" id="PF02195">
    <property type="entry name" value="ParB_N"/>
    <property type="match status" value="1"/>
</dbReference>
<dbReference type="SUPFAM" id="SSF110849">
    <property type="entry name" value="ParB/Sulfiredoxin"/>
    <property type="match status" value="1"/>
</dbReference>
<proteinExistence type="predicted"/>
<sequence length="731" mass="79501">MKFSKAEFEAVIKASTRTFIPYSQLVLSGDYQARPHTPIRGAKPRMSIPELAASIKGCGLLQNLICVKGTRNLHEVCAGGRRLEALGLLVAAGDLPENYPVPVLVVPADRALAASLAENTFHVPMHPADEFIAFAKLIDQGKSVEDVAALFGVMPLVVKRRMKLAAVSPKLLVQYRQEEIDLQCLMVLASVDDHERQEQAWAATATWNRHPDHLRRLLTQGEIESDRSPVAKYVTVKAYEKAGGPSRRDLFSDNDKKLYLLDPALLDQLAVSKLQRKAKEVMAEGWKWVDVRARFVNDEYAKHGELHKGRREASSEESAELDSLEAQVAQRNERMDEISADEDDDSSLADEYLRLDAECGELKARITALHVALSVWPPELVAQAGCVVYVGSDAAPAVRYGLVRPDDRTEIASLARTARAYAHAHEDAAGEGATALVSLPSPKTRPVHSERLMRNLTAHRVAAIQAELLKRPDVAVATVTAQLATKLLLDGFLRLHSCGDPLTLTVMDTHAALPDEADDIRDCEAWQVVDVQRQKWLALVPREVDAVLPWVLQLDSASLSELFSCLVALSVTGVYGTESTQQRTDGIALAMGVDFSKWWRPTATAYFNHVSKARIAEVVVEAVGVEAAASLQTLKKDAAASRAEQVVAATGWLPSVLRLRDPAPAVPADGTEADERDAKDVDPGDEQAGSGDEDEDTSGAAGMLVKEVSGEHMDDDDAPVPGPEAGLMHTA</sequence>
<dbReference type="SUPFAM" id="SSF109709">
    <property type="entry name" value="KorB DNA-binding domain-like"/>
    <property type="match status" value="1"/>
</dbReference>
<evidence type="ECO:0000256" key="2">
    <source>
        <dbReference type="SAM" id="MobiDB-lite"/>
    </source>
</evidence>
<dbReference type="InterPro" id="IPR003115">
    <property type="entry name" value="ParB_N"/>
</dbReference>
<evidence type="ECO:0000256" key="1">
    <source>
        <dbReference type="SAM" id="Coils"/>
    </source>
</evidence>
<feature type="coiled-coil region" evidence="1">
    <location>
        <begin position="314"/>
        <end position="341"/>
    </location>
</feature>
<gene>
    <name evidence="4" type="ORF">ABDJ40_15275</name>
</gene>
<evidence type="ECO:0000259" key="3">
    <source>
        <dbReference type="SMART" id="SM00470"/>
    </source>
</evidence>
<dbReference type="InterPro" id="IPR036086">
    <property type="entry name" value="ParB/Sulfiredoxin_sf"/>
</dbReference>
<dbReference type="PANTHER" id="PTHR33375:SF7">
    <property type="entry name" value="CHROMOSOME 2-PARTITIONING PROTEIN PARB-RELATED"/>
    <property type="match status" value="1"/>
</dbReference>
<dbReference type="CDD" id="cd16406">
    <property type="entry name" value="ParB_N_like"/>
    <property type="match status" value="1"/>
</dbReference>
<dbReference type="SMART" id="SM00470">
    <property type="entry name" value="ParB"/>
    <property type="match status" value="1"/>
</dbReference>
<dbReference type="InterPro" id="IPR050336">
    <property type="entry name" value="Chromosome_partition/occlusion"/>
</dbReference>
<keyword evidence="1" id="KW-0175">Coiled coil</keyword>
<dbReference type="RefSeq" id="WP_347611183.1">
    <property type="nucleotide sequence ID" value="NZ_JBDPZC010000007.1"/>
</dbReference>
<dbReference type="Gene3D" id="3.90.1530.30">
    <property type="match status" value="1"/>
</dbReference>
<feature type="domain" description="ParB-like N-terminal" evidence="3">
    <location>
        <begin position="31"/>
        <end position="120"/>
    </location>
</feature>
<evidence type="ECO:0000313" key="4">
    <source>
        <dbReference type="EMBL" id="MEO3714126.1"/>
    </source>
</evidence>
<organism evidence="4 5">
    <name type="scientific">Roseateles flavus</name>
    <dbReference type="NCBI Taxonomy" id="3149041"/>
    <lineage>
        <taxon>Bacteria</taxon>
        <taxon>Pseudomonadati</taxon>
        <taxon>Pseudomonadota</taxon>
        <taxon>Betaproteobacteria</taxon>
        <taxon>Burkholderiales</taxon>
        <taxon>Sphaerotilaceae</taxon>
        <taxon>Roseateles</taxon>
    </lineage>
</organism>
<reference evidence="4 5" key="1">
    <citation type="submission" date="2024-05" db="EMBL/GenBank/DDBJ databases">
        <title>Roseateles sp. 2.12 16S ribosomal RNA gene Genome sequencing and assembly.</title>
        <authorList>
            <person name="Woo H."/>
        </authorList>
    </citation>
    <scope>NUCLEOTIDE SEQUENCE [LARGE SCALE GENOMIC DNA]</scope>
    <source>
        <strain evidence="4 5">2.12</strain>
    </source>
</reference>
<protein>
    <submittedName>
        <fullName evidence="4">ParB/RepB/Spo0J family partition protein</fullName>
    </submittedName>
</protein>
<feature type="region of interest" description="Disordered" evidence="2">
    <location>
        <begin position="663"/>
        <end position="731"/>
    </location>
</feature>
<dbReference type="Gene3D" id="1.10.10.2830">
    <property type="match status" value="1"/>
</dbReference>
<name>A0ABV0GGB4_9BURK</name>
<comment type="caution">
    <text evidence="4">The sequence shown here is derived from an EMBL/GenBank/DDBJ whole genome shotgun (WGS) entry which is preliminary data.</text>
</comment>
<dbReference type="PANTHER" id="PTHR33375">
    <property type="entry name" value="CHROMOSOME-PARTITIONING PROTEIN PARB-RELATED"/>
    <property type="match status" value="1"/>
</dbReference>
<accession>A0ABV0GGB4</accession>
<keyword evidence="5" id="KW-1185">Reference proteome</keyword>
<evidence type="ECO:0000313" key="5">
    <source>
        <dbReference type="Proteomes" id="UP001462640"/>
    </source>
</evidence>